<organism evidence="1 2">
    <name type="scientific">Micromonospora auratinigra</name>
    <dbReference type="NCBI Taxonomy" id="261654"/>
    <lineage>
        <taxon>Bacteria</taxon>
        <taxon>Bacillati</taxon>
        <taxon>Actinomycetota</taxon>
        <taxon>Actinomycetes</taxon>
        <taxon>Micromonosporales</taxon>
        <taxon>Micromonosporaceae</taxon>
        <taxon>Micromonospora</taxon>
    </lineage>
</organism>
<gene>
    <name evidence="1" type="ORF">GA0070611_4376</name>
</gene>
<dbReference type="PATRIC" id="fig|261654.4.peg.4438"/>
<dbReference type="Proteomes" id="UP000199385">
    <property type="component" value="Chromosome I"/>
</dbReference>
<dbReference type="RefSeq" id="WP_231921182.1">
    <property type="nucleotide sequence ID" value="NZ_LT594323.1"/>
</dbReference>
<accession>A0A1A8ZZR7</accession>
<keyword evidence="2" id="KW-1185">Reference proteome</keyword>
<dbReference type="AlphaFoldDB" id="A0A1A8ZZR7"/>
<evidence type="ECO:0000313" key="1">
    <source>
        <dbReference type="EMBL" id="SBT49333.1"/>
    </source>
</evidence>
<proteinExistence type="predicted"/>
<evidence type="ECO:0000313" key="2">
    <source>
        <dbReference type="Proteomes" id="UP000199385"/>
    </source>
</evidence>
<reference evidence="2" key="1">
    <citation type="submission" date="2016-06" db="EMBL/GenBank/DDBJ databases">
        <authorList>
            <person name="Varghese N."/>
            <person name="Submissions Spin"/>
        </authorList>
    </citation>
    <scope>NUCLEOTIDE SEQUENCE [LARGE SCALE GENOMIC DNA]</scope>
    <source>
        <strain evidence="2">DSM 44815</strain>
    </source>
</reference>
<sequence length="113" mass="12159">MVIAVADGFEVDAEQIRAHARNVEALNARFDAVKTASAHIAQNDEAYGLLCSWMPAILEGRHQRQDELVAYVEENLTLVVAGLRRTADNYDHADTHADTTIRKAGGSLAGAAG</sequence>
<name>A0A1A8ZZR7_9ACTN</name>
<dbReference type="EMBL" id="LT594323">
    <property type="protein sequence ID" value="SBT49333.1"/>
    <property type="molecule type" value="Genomic_DNA"/>
</dbReference>
<dbReference type="STRING" id="261654.GA0070611_4376"/>
<protein>
    <submittedName>
        <fullName evidence="1">Excreted virulence factor EspC, type VII ESX diderm</fullName>
    </submittedName>
</protein>